<name>X8CE87_MYCXE</name>
<reference evidence="2" key="1">
    <citation type="submission" date="2014-01" db="EMBL/GenBank/DDBJ databases">
        <authorList>
            <person name="Brown-Elliot B."/>
            <person name="Wallace R."/>
            <person name="Lenaerts A."/>
            <person name="Ordway D."/>
            <person name="DeGroote M.A."/>
            <person name="Parker T."/>
            <person name="Sizemore C."/>
            <person name="Tallon L.J."/>
            <person name="Sadzewicz L.K."/>
            <person name="Sengamalay N."/>
            <person name="Fraser C.M."/>
            <person name="Hine E."/>
            <person name="Shefchek K.A."/>
            <person name="Das S.P."/>
            <person name="Tettelin H."/>
        </authorList>
    </citation>
    <scope>NUCLEOTIDE SEQUENCE [LARGE SCALE GENOMIC DNA]</scope>
    <source>
        <strain evidence="2">4042</strain>
    </source>
</reference>
<accession>X8CE87</accession>
<keyword evidence="1" id="KW-1133">Transmembrane helix</keyword>
<evidence type="ECO:0000256" key="1">
    <source>
        <dbReference type="SAM" id="Phobius"/>
    </source>
</evidence>
<sequence length="70" mass="7515">MLWWALALGTGVGGNLTAVGASANVVILGIARRADNPISFWEFTRKGALVTVASLALVAIYLWVRYFAFS</sequence>
<evidence type="ECO:0000313" key="2">
    <source>
        <dbReference type="EMBL" id="EUA54697.1"/>
    </source>
</evidence>
<dbReference type="PANTHER" id="PTHR43568">
    <property type="entry name" value="P PROTEIN"/>
    <property type="match status" value="1"/>
</dbReference>
<dbReference type="PANTHER" id="PTHR43568:SF1">
    <property type="entry name" value="P PROTEIN"/>
    <property type="match status" value="1"/>
</dbReference>
<gene>
    <name evidence="2" type="ORF">I553_1509</name>
</gene>
<organism evidence="2">
    <name type="scientific">Mycobacterium xenopi 4042</name>
    <dbReference type="NCBI Taxonomy" id="1299334"/>
    <lineage>
        <taxon>Bacteria</taxon>
        <taxon>Bacillati</taxon>
        <taxon>Actinomycetota</taxon>
        <taxon>Actinomycetes</taxon>
        <taxon>Mycobacteriales</taxon>
        <taxon>Mycobacteriaceae</taxon>
        <taxon>Mycobacterium</taxon>
    </lineage>
</organism>
<dbReference type="InterPro" id="IPR051475">
    <property type="entry name" value="Diverse_Ion_Transporter"/>
</dbReference>
<keyword evidence="1" id="KW-0812">Transmembrane</keyword>
<keyword evidence="1" id="KW-0472">Membrane</keyword>
<proteinExistence type="predicted"/>
<dbReference type="PATRIC" id="fig|1299334.3.peg.3319"/>
<protein>
    <submittedName>
        <fullName evidence="2">Putative membrane protein</fullName>
    </submittedName>
</protein>
<comment type="caution">
    <text evidence="2">The sequence shown here is derived from an EMBL/GenBank/DDBJ whole genome shotgun (WGS) entry which is preliminary data.</text>
</comment>
<dbReference type="EMBL" id="JAOB01000032">
    <property type="protein sequence ID" value="EUA54697.1"/>
    <property type="molecule type" value="Genomic_DNA"/>
</dbReference>
<feature type="transmembrane region" description="Helical" evidence="1">
    <location>
        <begin position="47"/>
        <end position="68"/>
    </location>
</feature>
<dbReference type="AlphaFoldDB" id="X8CE87"/>